<gene>
    <name evidence="2" type="ORF">KYE_08368</name>
</gene>
<evidence type="ECO:0000313" key="2">
    <source>
        <dbReference type="EMBL" id="EHJ04990.1"/>
    </source>
</evidence>
<reference evidence="2 3" key="1">
    <citation type="journal article" date="2012" name="J. Bacteriol.">
        <title>Genome sequence of deep-sea manganese-oxidizing bacterium Marinobacter manganoxydans MnI7-9.</title>
        <authorList>
            <person name="Wang H."/>
            <person name="Li H."/>
            <person name="Shao Z."/>
            <person name="Liao S."/>
            <person name="Johnstone L."/>
            <person name="Rensing C."/>
            <person name="Wang G."/>
        </authorList>
    </citation>
    <scope>NUCLEOTIDE SEQUENCE [LARGE SCALE GENOMIC DNA]</scope>
    <source>
        <strain evidence="2 3">MnI7-9</strain>
    </source>
</reference>
<dbReference type="RefSeq" id="WP_008172224.1">
    <property type="nucleotide sequence ID" value="NZ_AGTR01000030.1"/>
</dbReference>
<keyword evidence="3" id="KW-1185">Reference proteome</keyword>
<feature type="region of interest" description="Disordered" evidence="1">
    <location>
        <begin position="122"/>
        <end position="144"/>
    </location>
</feature>
<dbReference type="Proteomes" id="UP000003208">
    <property type="component" value="Unassembled WGS sequence"/>
</dbReference>
<dbReference type="EMBL" id="AGTR01000030">
    <property type="protein sequence ID" value="EHJ04990.1"/>
    <property type="molecule type" value="Genomic_DNA"/>
</dbReference>
<dbReference type="AlphaFoldDB" id="G6YS36"/>
<sequence length="426" mass="47869">MLAEYSGPFIAAYGKKMGILIENGRKKAISFNTANPEGAEANRIFAENGVRFAVLGQAIRAYMTDLRSGSYVNTAVETAIWGIILEEERELVDSIKPGLSDFVLKNFERMAPSARFVFANDQAKSPDPAERKKTSDSSKQSHFKISPIGGDQKRVYEALISMLGEEDTYRVLELLSCNELVVKSLGNSISRMKLESRLLITLGWLTNVVEDESIWNRLLSGRADSDACLDRQKFSGEQVSLSVNEVSGLIKDLTNHFTFGAQLPPKSNCEYLNTVQSLAEDSPLKNSNLEDKNRSSLRDPVSYMREIDNNLTLILHRALNIQDSFYGEFVSAALWPSNARACGVTAGIKLGLPPRDAAILITSIVSQTYEQIHEKIPTTEEIKKRYDWYRKVAISLEKDVQKPRIKRNAIDFLKIFMEEFDITKLY</sequence>
<organism evidence="2 3">
    <name type="scientific">Marinobacter manganoxydans MnI7-9</name>
    <dbReference type="NCBI Taxonomy" id="1094979"/>
    <lineage>
        <taxon>Bacteria</taxon>
        <taxon>Pseudomonadati</taxon>
        <taxon>Pseudomonadota</taxon>
        <taxon>Gammaproteobacteria</taxon>
        <taxon>Pseudomonadales</taxon>
        <taxon>Marinobacteraceae</taxon>
        <taxon>Marinobacter</taxon>
    </lineage>
</organism>
<evidence type="ECO:0000256" key="1">
    <source>
        <dbReference type="SAM" id="MobiDB-lite"/>
    </source>
</evidence>
<proteinExistence type="predicted"/>
<accession>G6YS36</accession>
<dbReference type="PATRIC" id="fig|1094979.3.peg.1616"/>
<feature type="compositionally biased region" description="Basic and acidic residues" evidence="1">
    <location>
        <begin position="127"/>
        <end position="136"/>
    </location>
</feature>
<name>G6YS36_9GAMM</name>
<evidence type="ECO:0000313" key="3">
    <source>
        <dbReference type="Proteomes" id="UP000003208"/>
    </source>
</evidence>
<protein>
    <submittedName>
        <fullName evidence="2">Uncharacterized protein</fullName>
    </submittedName>
</protein>